<dbReference type="SUPFAM" id="SSF52096">
    <property type="entry name" value="ClpP/crotonase"/>
    <property type="match status" value="1"/>
</dbReference>
<sequence>MADRTSSSSVPSPVSSSGPSSDPPSVPSPGPSSDLLWRVTPEGVAWLTLNRPRAGNALTGSQRDRVIDLVGAASGDPRVRAIVLTGAGERHFCTGADLSGTGGGPPDPPEGLPERPAGSVARAVANGAQRLVTALLDCEKPIIAAVNGTAAGIGCHIAYASDLVLAADSARFIEVFARRGLVVDGGGAYLLARLVGPQRAKELIFFGDDLPAADAHRLGLVNRVVPAAELAATAAEWAGRLAGGPTVALGLGKRLVNRALDGDRSTALAEEAMAAEINMTSEDGREGLRAFAERRTPRFLGW</sequence>
<accession>A0A931GQZ7</accession>
<dbReference type="Gene3D" id="3.90.226.10">
    <property type="entry name" value="2-enoyl-CoA Hydratase, Chain A, domain 1"/>
    <property type="match status" value="1"/>
</dbReference>
<protein>
    <submittedName>
        <fullName evidence="3">2-(1,2-epoxy-1,2-dihydrophenyl)acetyl-CoA isomerase</fullName>
        <ecNumber evidence="3">5.3.3.18</ecNumber>
    </submittedName>
</protein>
<proteinExistence type="inferred from homology"/>
<evidence type="ECO:0000256" key="2">
    <source>
        <dbReference type="SAM" id="MobiDB-lite"/>
    </source>
</evidence>
<feature type="compositionally biased region" description="Low complexity" evidence="2">
    <location>
        <begin position="1"/>
        <end position="20"/>
    </location>
</feature>
<dbReference type="RefSeq" id="WP_197011749.1">
    <property type="nucleotide sequence ID" value="NZ_BAABES010000022.1"/>
</dbReference>
<dbReference type="CDD" id="cd06558">
    <property type="entry name" value="crotonase-like"/>
    <property type="match status" value="1"/>
</dbReference>
<comment type="caution">
    <text evidence="3">The sequence shown here is derived from an EMBL/GenBank/DDBJ whole genome shotgun (WGS) entry which is preliminary data.</text>
</comment>
<organism evidence="3 4">
    <name type="scientific">Actinomadura viridis</name>
    <dbReference type="NCBI Taxonomy" id="58110"/>
    <lineage>
        <taxon>Bacteria</taxon>
        <taxon>Bacillati</taxon>
        <taxon>Actinomycetota</taxon>
        <taxon>Actinomycetes</taxon>
        <taxon>Streptosporangiales</taxon>
        <taxon>Thermomonosporaceae</taxon>
        <taxon>Actinomadura</taxon>
    </lineage>
</organism>
<dbReference type="EC" id="5.3.3.18" evidence="3"/>
<keyword evidence="3" id="KW-0413">Isomerase</keyword>
<comment type="similarity">
    <text evidence="1">Belongs to the enoyl-CoA hydratase/isomerase family.</text>
</comment>
<evidence type="ECO:0000313" key="4">
    <source>
        <dbReference type="Proteomes" id="UP000614047"/>
    </source>
</evidence>
<dbReference type="EMBL" id="JADOUA010000001">
    <property type="protein sequence ID" value="MBG6089104.1"/>
    <property type="molecule type" value="Genomic_DNA"/>
</dbReference>
<dbReference type="GO" id="GO:0016853">
    <property type="term" value="F:isomerase activity"/>
    <property type="evidence" value="ECO:0007669"/>
    <property type="project" value="UniProtKB-KW"/>
</dbReference>
<reference evidence="3" key="1">
    <citation type="submission" date="2020-11" db="EMBL/GenBank/DDBJ databases">
        <title>Sequencing the genomes of 1000 actinobacteria strains.</title>
        <authorList>
            <person name="Klenk H.-P."/>
        </authorList>
    </citation>
    <scope>NUCLEOTIDE SEQUENCE</scope>
    <source>
        <strain evidence="3">DSM 43175</strain>
    </source>
</reference>
<evidence type="ECO:0000256" key="1">
    <source>
        <dbReference type="ARBA" id="ARBA00005254"/>
    </source>
</evidence>
<keyword evidence="4" id="KW-1185">Reference proteome</keyword>
<dbReference type="InterPro" id="IPR029045">
    <property type="entry name" value="ClpP/crotonase-like_dom_sf"/>
</dbReference>
<dbReference type="PANTHER" id="PTHR43459">
    <property type="entry name" value="ENOYL-COA HYDRATASE"/>
    <property type="match status" value="1"/>
</dbReference>
<dbReference type="Gene3D" id="1.10.12.10">
    <property type="entry name" value="Lyase 2-enoyl-coa Hydratase, Chain A, domain 2"/>
    <property type="match status" value="1"/>
</dbReference>
<dbReference type="InterPro" id="IPR014748">
    <property type="entry name" value="Enoyl-CoA_hydra_C"/>
</dbReference>
<feature type="region of interest" description="Disordered" evidence="2">
    <location>
        <begin position="96"/>
        <end position="118"/>
    </location>
</feature>
<dbReference type="InterPro" id="IPR001753">
    <property type="entry name" value="Enoyl-CoA_hydra/iso"/>
</dbReference>
<dbReference type="Proteomes" id="UP000614047">
    <property type="component" value="Unassembled WGS sequence"/>
</dbReference>
<evidence type="ECO:0000313" key="3">
    <source>
        <dbReference type="EMBL" id="MBG6089104.1"/>
    </source>
</evidence>
<gene>
    <name evidence="3" type="ORF">IW256_003217</name>
</gene>
<dbReference type="PANTHER" id="PTHR43459:SF1">
    <property type="entry name" value="EG:BACN32G11.4 PROTEIN"/>
    <property type="match status" value="1"/>
</dbReference>
<feature type="region of interest" description="Disordered" evidence="2">
    <location>
        <begin position="1"/>
        <end position="36"/>
    </location>
</feature>
<name>A0A931GQZ7_9ACTN</name>
<dbReference type="Pfam" id="PF00378">
    <property type="entry name" value="ECH_1"/>
    <property type="match status" value="1"/>
</dbReference>
<dbReference type="AlphaFoldDB" id="A0A931GQZ7"/>
<feature type="compositionally biased region" description="Pro residues" evidence="2">
    <location>
        <begin position="21"/>
        <end position="30"/>
    </location>
</feature>